<protein>
    <recommendedName>
        <fullName evidence="1">DAGKc domain-containing protein</fullName>
    </recommendedName>
</protein>
<dbReference type="RefSeq" id="XP_001728913.1">
    <property type="nucleotide sequence ID" value="XM_001728861.1"/>
</dbReference>
<dbReference type="InterPro" id="IPR050187">
    <property type="entry name" value="Lipid_Phosphate_FormReg"/>
</dbReference>
<dbReference type="InParanoid" id="A8QBF5"/>
<dbReference type="OMA" id="GWEWIPD"/>
<dbReference type="GO" id="GO:0001727">
    <property type="term" value="F:lipid kinase activity"/>
    <property type="evidence" value="ECO:0007669"/>
    <property type="project" value="TreeGrafter"/>
</dbReference>
<evidence type="ECO:0000313" key="3">
    <source>
        <dbReference type="Proteomes" id="UP000008837"/>
    </source>
</evidence>
<sequence length="426" mass="47768">MDVHVVYNQHAGHHKAKKLLDAVVRPRLEAWCHAHRETRCMLHFHETDAQTGAIGTGRALTQQAIDRASVYVVLGGDGTVHELLQGMYLERRVFLADHGVSLVIVPVGTGNALYHSHFGPDISPSRDPTWRLRSLEAFLRSAPAGRASCALTVMRANPGSRLACVVVSHALHTAILRDSEALRSNHPGLERFQMAAEKNATVWCDAVLTLLPQEQAPVTVYDPTTRIFRAVNEKRVNQSEMRMAEEDATLSYECMPDGRVRLRGPFIYMNAMTVDRLEPTFVPAPFASVYAPEPLRRPSDAMDVVVMRPMQRRPTGSRCVSRDEEAVAYASDVLYPALFQGMYKQGRHVDMTYTDHHEAHHVHEGNRPFRVTHSRPVVEYFRAAGYEWTPLPGDEQARSMCVDGTVVNVDHANVQVLRSAHVYLWG</sequence>
<comment type="caution">
    <text evidence="2">The sequence shown here is derived from an EMBL/GenBank/DDBJ whole genome shotgun (WGS) entry which is preliminary data.</text>
</comment>
<dbReference type="PANTHER" id="PTHR12358:SF105">
    <property type="entry name" value="DAGKC DOMAIN-CONTAINING PROTEIN"/>
    <property type="match status" value="1"/>
</dbReference>
<dbReference type="OrthoDB" id="336240at2759"/>
<evidence type="ECO:0000313" key="2">
    <source>
        <dbReference type="EMBL" id="EDP41699.1"/>
    </source>
</evidence>
<proteinExistence type="predicted"/>
<dbReference type="GO" id="GO:0046512">
    <property type="term" value="P:sphingosine biosynthetic process"/>
    <property type="evidence" value="ECO:0007669"/>
    <property type="project" value="TreeGrafter"/>
</dbReference>
<dbReference type="EMBL" id="AAYY01000016">
    <property type="protein sequence ID" value="EDP41699.1"/>
    <property type="molecule type" value="Genomic_DNA"/>
</dbReference>
<dbReference type="Pfam" id="PF00781">
    <property type="entry name" value="DAGK_cat"/>
    <property type="match status" value="1"/>
</dbReference>
<dbReference type="GO" id="GO:0005737">
    <property type="term" value="C:cytoplasm"/>
    <property type="evidence" value="ECO:0007669"/>
    <property type="project" value="TreeGrafter"/>
</dbReference>
<dbReference type="PROSITE" id="PS50146">
    <property type="entry name" value="DAGK"/>
    <property type="match status" value="1"/>
</dbReference>
<dbReference type="AlphaFoldDB" id="A8QBF5"/>
<dbReference type="Proteomes" id="UP000008837">
    <property type="component" value="Unassembled WGS sequence"/>
</dbReference>
<dbReference type="VEuPathDB" id="FungiDB:MGL_3907"/>
<reference evidence="2 3" key="1">
    <citation type="journal article" date="2007" name="Proc. Natl. Acad. Sci. U.S.A.">
        <title>Dandruff-associated Malassezia genomes reveal convergent and divergent virulence traits shared with plant and human fungal pathogens.</title>
        <authorList>
            <person name="Xu J."/>
            <person name="Saunders C.W."/>
            <person name="Hu P."/>
            <person name="Grant R.A."/>
            <person name="Boekhout T."/>
            <person name="Kuramae E.E."/>
            <person name="Kronstad J.W."/>
            <person name="Deangelis Y.M."/>
            <person name="Reeder N.L."/>
            <person name="Johnstone K.R."/>
            <person name="Leland M."/>
            <person name="Fieno A.M."/>
            <person name="Begley W.M."/>
            <person name="Sun Y."/>
            <person name="Lacey M.P."/>
            <person name="Chaudhary T."/>
            <person name="Keough T."/>
            <person name="Chu L."/>
            <person name="Sears R."/>
            <person name="Yuan B."/>
            <person name="Dawson T.L.Jr."/>
        </authorList>
    </citation>
    <scope>NUCLEOTIDE SEQUENCE [LARGE SCALE GENOMIC DNA]</scope>
    <source>
        <strain evidence="3">ATCC MYA-4612 / CBS 7966</strain>
    </source>
</reference>
<accession>A8QBF5</accession>
<dbReference type="InterPro" id="IPR016064">
    <property type="entry name" value="NAD/diacylglycerol_kinase_sf"/>
</dbReference>
<dbReference type="GO" id="GO:0016020">
    <property type="term" value="C:membrane"/>
    <property type="evidence" value="ECO:0007669"/>
    <property type="project" value="TreeGrafter"/>
</dbReference>
<evidence type="ECO:0000259" key="1">
    <source>
        <dbReference type="PROSITE" id="PS50146"/>
    </source>
</evidence>
<dbReference type="InterPro" id="IPR017438">
    <property type="entry name" value="ATP-NAD_kinase_N"/>
</dbReference>
<dbReference type="InterPro" id="IPR001206">
    <property type="entry name" value="Diacylglycerol_kinase_cat_dom"/>
</dbReference>
<name>A8QBF5_MALGO</name>
<feature type="domain" description="DAGKc" evidence="1">
    <location>
        <begin position="1"/>
        <end position="159"/>
    </location>
</feature>
<dbReference type="KEGG" id="mgl:MGL_3907"/>
<dbReference type="GeneID" id="5853219"/>
<dbReference type="Gene3D" id="3.40.50.10330">
    <property type="entry name" value="Probable inorganic polyphosphate/atp-NAD kinase, domain 1"/>
    <property type="match status" value="1"/>
</dbReference>
<gene>
    <name evidence="2" type="ORF">MGL_3907</name>
</gene>
<dbReference type="SUPFAM" id="SSF111331">
    <property type="entry name" value="NAD kinase/diacylglycerol kinase-like"/>
    <property type="match status" value="1"/>
</dbReference>
<keyword evidence="3" id="KW-1185">Reference proteome</keyword>
<dbReference type="Gene3D" id="2.60.200.40">
    <property type="match status" value="1"/>
</dbReference>
<organism evidence="2 3">
    <name type="scientific">Malassezia globosa (strain ATCC MYA-4612 / CBS 7966)</name>
    <name type="common">Dandruff-associated fungus</name>
    <dbReference type="NCBI Taxonomy" id="425265"/>
    <lineage>
        <taxon>Eukaryota</taxon>
        <taxon>Fungi</taxon>
        <taxon>Dikarya</taxon>
        <taxon>Basidiomycota</taxon>
        <taxon>Ustilaginomycotina</taxon>
        <taxon>Malasseziomycetes</taxon>
        <taxon>Malasseziales</taxon>
        <taxon>Malasseziaceae</taxon>
        <taxon>Malassezia</taxon>
    </lineage>
</organism>
<dbReference type="PANTHER" id="PTHR12358">
    <property type="entry name" value="SPHINGOSINE KINASE"/>
    <property type="match status" value="1"/>
</dbReference>